<protein>
    <submittedName>
        <fullName evidence="1">Uncharacterized protein</fullName>
    </submittedName>
</protein>
<evidence type="ECO:0000313" key="1">
    <source>
        <dbReference type="EMBL" id="WDV08579.1"/>
    </source>
</evidence>
<dbReference type="EMBL" id="CP113527">
    <property type="protein sequence ID" value="WDV08579.1"/>
    <property type="molecule type" value="Genomic_DNA"/>
</dbReference>
<gene>
    <name evidence="1" type="ORF">OU989_08890</name>
</gene>
<accession>A0AAJ5RS46</accession>
<dbReference type="KEGG" id="liu:OU989_08890"/>
<organism evidence="1 2">
    <name type="scientific">Lysinibacillus irui</name>
    <dbReference type="NCBI Taxonomy" id="2998077"/>
    <lineage>
        <taxon>Bacteria</taxon>
        <taxon>Bacillati</taxon>
        <taxon>Bacillota</taxon>
        <taxon>Bacilli</taxon>
        <taxon>Bacillales</taxon>
        <taxon>Bacillaceae</taxon>
        <taxon>Lysinibacillus</taxon>
    </lineage>
</organism>
<sequence length="55" mass="6341">MIQTAGDPLQKGWKALHKVRNLLQLEREMIQTAGDPLQKGWKALHKVRNPLQIKI</sequence>
<evidence type="ECO:0000313" key="2">
    <source>
        <dbReference type="Proteomes" id="UP001219585"/>
    </source>
</evidence>
<proteinExistence type="predicted"/>
<dbReference type="AlphaFoldDB" id="A0AAJ5RS46"/>
<name>A0AAJ5RS46_9BACI</name>
<dbReference type="Proteomes" id="UP001219585">
    <property type="component" value="Chromosome"/>
</dbReference>
<dbReference type="RefSeq" id="WP_274796785.1">
    <property type="nucleotide sequence ID" value="NZ_CP113527.1"/>
</dbReference>
<reference evidence="1" key="1">
    <citation type="submission" date="2022-11" db="EMBL/GenBank/DDBJ databases">
        <title>Lysinibacillus irui.</title>
        <authorList>
            <person name="Akintayo S.O."/>
        </authorList>
    </citation>
    <scope>NUCLEOTIDE SEQUENCE</scope>
    <source>
        <strain evidence="1">IRB4-01</strain>
    </source>
</reference>